<organism evidence="2">
    <name type="scientific">viral metagenome</name>
    <dbReference type="NCBI Taxonomy" id="1070528"/>
    <lineage>
        <taxon>unclassified sequences</taxon>
        <taxon>metagenomes</taxon>
        <taxon>organismal metagenomes</taxon>
    </lineage>
</organism>
<sequence>MKICEFENIRCPYCGEDKKLTNVGAHPFTHRENREGVLKLHEGPGHFVHCQSCGGEFIITCED</sequence>
<dbReference type="EMBL" id="MT143929">
    <property type="protein sequence ID" value="QJH92898.1"/>
    <property type="molecule type" value="Genomic_DNA"/>
</dbReference>
<accession>A0A6M3X5B8</accession>
<dbReference type="EMBL" id="MT143737">
    <property type="protein sequence ID" value="QJB01831.1"/>
    <property type="molecule type" value="Genomic_DNA"/>
</dbReference>
<dbReference type="AlphaFoldDB" id="A0A6M3X5B8"/>
<reference evidence="2" key="1">
    <citation type="submission" date="2020-03" db="EMBL/GenBank/DDBJ databases">
        <title>The deep terrestrial virosphere.</title>
        <authorList>
            <person name="Holmfeldt K."/>
            <person name="Nilsson E."/>
            <person name="Simone D."/>
            <person name="Lopez-Fernandez M."/>
            <person name="Wu X."/>
            <person name="de Brujin I."/>
            <person name="Lundin D."/>
            <person name="Andersson A."/>
            <person name="Bertilsson S."/>
            <person name="Dopson M."/>
        </authorList>
    </citation>
    <scope>NUCLEOTIDE SEQUENCE</scope>
    <source>
        <strain evidence="2">MM171A02268</strain>
        <strain evidence="1">MM171B01857</strain>
    </source>
</reference>
<evidence type="ECO:0000313" key="2">
    <source>
        <dbReference type="EMBL" id="QJH92898.1"/>
    </source>
</evidence>
<name>A0A6M3X5B8_9ZZZZ</name>
<proteinExistence type="predicted"/>
<protein>
    <submittedName>
        <fullName evidence="2">Uncharacterized protein</fullName>
    </submittedName>
</protein>
<gene>
    <name evidence="2" type="ORF">MM171A02268_0008</name>
    <name evidence="1" type="ORF">MM171B01857_0007</name>
</gene>
<evidence type="ECO:0000313" key="1">
    <source>
        <dbReference type="EMBL" id="QJB01831.1"/>
    </source>
</evidence>